<dbReference type="InterPro" id="IPR010342">
    <property type="entry name" value="DUF938"/>
</dbReference>
<proteinExistence type="inferred from homology"/>
<dbReference type="EMBL" id="CADCXV010000817">
    <property type="protein sequence ID" value="CAB0036496.1"/>
    <property type="molecule type" value="Genomic_DNA"/>
</dbReference>
<protein>
    <recommendedName>
        <fullName evidence="4">Methyltransferase type 11 domain-containing protein</fullName>
    </recommendedName>
</protein>
<dbReference type="AlphaFoldDB" id="A0A6H5IHD5"/>
<organism evidence="2 3">
    <name type="scientific">Trichogramma brassicae</name>
    <dbReference type="NCBI Taxonomy" id="86971"/>
    <lineage>
        <taxon>Eukaryota</taxon>
        <taxon>Metazoa</taxon>
        <taxon>Ecdysozoa</taxon>
        <taxon>Arthropoda</taxon>
        <taxon>Hexapoda</taxon>
        <taxon>Insecta</taxon>
        <taxon>Pterygota</taxon>
        <taxon>Neoptera</taxon>
        <taxon>Endopterygota</taxon>
        <taxon>Hymenoptera</taxon>
        <taxon>Apocrita</taxon>
        <taxon>Proctotrupomorpha</taxon>
        <taxon>Chalcidoidea</taxon>
        <taxon>Trichogrammatidae</taxon>
        <taxon>Trichogramma</taxon>
    </lineage>
</organism>
<reference evidence="2 3" key="1">
    <citation type="submission" date="2020-02" db="EMBL/GenBank/DDBJ databases">
        <authorList>
            <person name="Ferguson B K."/>
        </authorList>
    </citation>
    <scope>NUCLEOTIDE SEQUENCE [LARGE SCALE GENOMIC DNA]</scope>
</reference>
<name>A0A6H5IHD5_9HYME</name>
<evidence type="ECO:0000313" key="2">
    <source>
        <dbReference type="EMBL" id="CAB0036496.1"/>
    </source>
</evidence>
<keyword evidence="3" id="KW-1185">Reference proteome</keyword>
<dbReference type="OrthoDB" id="10258744at2759"/>
<evidence type="ECO:0000256" key="1">
    <source>
        <dbReference type="ARBA" id="ARBA00008308"/>
    </source>
</evidence>
<accession>A0A6H5IHD5</accession>
<dbReference type="PANTHER" id="PTHR20974:SF0">
    <property type="entry name" value="UPF0585 PROTEIN CG18661"/>
    <property type="match status" value="1"/>
</dbReference>
<comment type="similarity">
    <text evidence="1">Belongs to the UPF0585 family.</text>
</comment>
<sequence>MKKKFTYPAADRNKEPILQVLKQYIDAEACDQKLLEISSGSGQHVAHFAPHFPKLAYYPSEYDQRLLGSIEAYTEGMSNVRPPCRIDVSVDHEQWPEKFPESSFDYVYNCNLFHVSPWKCSVGVFRNAGKLLKAGGLLITYGALAIDGVIAPESNVMFDENIRSQDPEWGIRDLADLSKVAKEHGIELQKVIDMPANNKIVIWKKVVE</sequence>
<gene>
    <name evidence="2" type="ORF">TBRA_LOCUS8362</name>
</gene>
<evidence type="ECO:0008006" key="4">
    <source>
        <dbReference type="Google" id="ProtNLM"/>
    </source>
</evidence>
<dbReference type="Gene3D" id="3.40.50.150">
    <property type="entry name" value="Vaccinia Virus protein VP39"/>
    <property type="match status" value="1"/>
</dbReference>
<dbReference type="InterPro" id="IPR029063">
    <property type="entry name" value="SAM-dependent_MTases_sf"/>
</dbReference>
<dbReference type="Pfam" id="PF06080">
    <property type="entry name" value="DUF938"/>
    <property type="match status" value="1"/>
</dbReference>
<dbReference type="SUPFAM" id="SSF53335">
    <property type="entry name" value="S-adenosyl-L-methionine-dependent methyltransferases"/>
    <property type="match status" value="1"/>
</dbReference>
<evidence type="ECO:0000313" key="3">
    <source>
        <dbReference type="Proteomes" id="UP000479190"/>
    </source>
</evidence>
<dbReference type="PANTHER" id="PTHR20974">
    <property type="entry name" value="UPF0585 PROTEIN CG18661"/>
    <property type="match status" value="1"/>
</dbReference>
<dbReference type="Proteomes" id="UP000479190">
    <property type="component" value="Unassembled WGS sequence"/>
</dbReference>